<feature type="region of interest" description="Disordered" evidence="1">
    <location>
        <begin position="26"/>
        <end position="51"/>
    </location>
</feature>
<name>A0A5B7DCV5_PORTR</name>
<proteinExistence type="predicted"/>
<gene>
    <name evidence="2" type="ORF">E2C01_011965</name>
</gene>
<evidence type="ECO:0000256" key="1">
    <source>
        <dbReference type="SAM" id="MobiDB-lite"/>
    </source>
</evidence>
<evidence type="ECO:0000313" key="3">
    <source>
        <dbReference type="Proteomes" id="UP000324222"/>
    </source>
</evidence>
<dbReference type="Proteomes" id="UP000324222">
    <property type="component" value="Unassembled WGS sequence"/>
</dbReference>
<evidence type="ECO:0000313" key="2">
    <source>
        <dbReference type="EMBL" id="MPC19059.1"/>
    </source>
</evidence>
<accession>A0A5B7DCV5</accession>
<reference evidence="2 3" key="1">
    <citation type="submission" date="2019-05" db="EMBL/GenBank/DDBJ databases">
        <title>Another draft genome of Portunus trituberculatus and its Hox gene families provides insights of decapod evolution.</title>
        <authorList>
            <person name="Jeong J.-H."/>
            <person name="Song I."/>
            <person name="Kim S."/>
            <person name="Choi T."/>
            <person name="Kim D."/>
            <person name="Ryu S."/>
            <person name="Kim W."/>
        </authorList>
    </citation>
    <scope>NUCLEOTIDE SEQUENCE [LARGE SCALE GENOMIC DNA]</scope>
    <source>
        <tissue evidence="2">Muscle</tissue>
    </source>
</reference>
<dbReference type="AlphaFoldDB" id="A0A5B7DCV5"/>
<organism evidence="2 3">
    <name type="scientific">Portunus trituberculatus</name>
    <name type="common">Swimming crab</name>
    <name type="synonym">Neptunus trituberculatus</name>
    <dbReference type="NCBI Taxonomy" id="210409"/>
    <lineage>
        <taxon>Eukaryota</taxon>
        <taxon>Metazoa</taxon>
        <taxon>Ecdysozoa</taxon>
        <taxon>Arthropoda</taxon>
        <taxon>Crustacea</taxon>
        <taxon>Multicrustacea</taxon>
        <taxon>Malacostraca</taxon>
        <taxon>Eumalacostraca</taxon>
        <taxon>Eucarida</taxon>
        <taxon>Decapoda</taxon>
        <taxon>Pleocyemata</taxon>
        <taxon>Brachyura</taxon>
        <taxon>Eubrachyura</taxon>
        <taxon>Portunoidea</taxon>
        <taxon>Portunidae</taxon>
        <taxon>Portuninae</taxon>
        <taxon>Portunus</taxon>
    </lineage>
</organism>
<dbReference type="EMBL" id="VSRR010000734">
    <property type="protein sequence ID" value="MPC19059.1"/>
    <property type="molecule type" value="Genomic_DNA"/>
</dbReference>
<protein>
    <submittedName>
        <fullName evidence="2">Uncharacterized protein</fullName>
    </submittedName>
</protein>
<sequence>MQQVAKTRILFITHYERLVSVEHATRRAAGGSDQRRPIHSRTPVGSLGNLAGPETWSARQLVTPRHLFASAVVTLTTVAPSGAA</sequence>
<keyword evidence="3" id="KW-1185">Reference proteome</keyword>
<comment type="caution">
    <text evidence="2">The sequence shown here is derived from an EMBL/GenBank/DDBJ whole genome shotgun (WGS) entry which is preliminary data.</text>
</comment>